<proteinExistence type="inferred from homology"/>
<dbReference type="GO" id="GO:0005829">
    <property type="term" value="C:cytosol"/>
    <property type="evidence" value="ECO:0007669"/>
    <property type="project" value="TreeGrafter"/>
</dbReference>
<dbReference type="NCBIfam" id="TIGR00082">
    <property type="entry name" value="rbfA"/>
    <property type="match status" value="1"/>
</dbReference>
<dbReference type="InterPro" id="IPR020053">
    <property type="entry name" value="Ribosome-bd_factorA_CS"/>
</dbReference>
<sequence length="125" mass="14116">MTSRRSERLAESIKQEVSKIILYELKDPRISFITVTKVEITPDLKNAKVYISILGDDGTRTKTLRAIEHAKGFIQSKVGAQLQIRYTPILTFCLDESVQKSLHISKLIDDAIKGNDITIKGELEE</sequence>
<comment type="subunit">
    <text evidence="2">Monomer. Binds 30S ribosomal subunits, but not 50S ribosomal subunits or 70S ribosomes.</text>
</comment>
<name>A0A1V4AUR4_9BACT</name>
<dbReference type="InterPro" id="IPR000238">
    <property type="entry name" value="RbfA"/>
</dbReference>
<dbReference type="PROSITE" id="PS01319">
    <property type="entry name" value="RBFA"/>
    <property type="match status" value="1"/>
</dbReference>
<keyword evidence="1 2" id="KW-0690">Ribosome biogenesis</keyword>
<dbReference type="InterPro" id="IPR023799">
    <property type="entry name" value="RbfA_dom_sf"/>
</dbReference>
<accession>A0A1V4AUR4</accession>
<evidence type="ECO:0000313" key="4">
    <source>
        <dbReference type="Proteomes" id="UP000189681"/>
    </source>
</evidence>
<dbReference type="HAMAP" id="MF_00003">
    <property type="entry name" value="RbfA"/>
    <property type="match status" value="1"/>
</dbReference>
<dbReference type="EMBL" id="AYTS01000059">
    <property type="protein sequence ID" value="OOP56872.1"/>
    <property type="molecule type" value="Genomic_DNA"/>
</dbReference>
<protein>
    <recommendedName>
        <fullName evidence="2">Ribosome-binding factor A</fullName>
    </recommendedName>
</protein>
<evidence type="ECO:0000256" key="1">
    <source>
        <dbReference type="ARBA" id="ARBA00022517"/>
    </source>
</evidence>
<dbReference type="Proteomes" id="UP000189681">
    <property type="component" value="Unassembled WGS sequence"/>
</dbReference>
<evidence type="ECO:0000313" key="3">
    <source>
        <dbReference type="EMBL" id="OOP56872.1"/>
    </source>
</evidence>
<dbReference type="AlphaFoldDB" id="A0A1V4AUR4"/>
<evidence type="ECO:0000256" key="2">
    <source>
        <dbReference type="HAMAP-Rule" id="MF_00003"/>
    </source>
</evidence>
<dbReference type="Pfam" id="PF02033">
    <property type="entry name" value="RBFA"/>
    <property type="match status" value="1"/>
</dbReference>
<dbReference type="InterPro" id="IPR015946">
    <property type="entry name" value="KH_dom-like_a/b"/>
</dbReference>
<dbReference type="GO" id="GO:0030490">
    <property type="term" value="P:maturation of SSU-rRNA"/>
    <property type="evidence" value="ECO:0007669"/>
    <property type="project" value="UniProtKB-UniRule"/>
</dbReference>
<gene>
    <name evidence="2" type="primary">rbfA</name>
    <name evidence="3" type="ORF">AYP45_06595</name>
</gene>
<comment type="caution">
    <text evidence="3">The sequence shown here is derived from an EMBL/GenBank/DDBJ whole genome shotgun (WGS) entry which is preliminary data.</text>
</comment>
<dbReference type="GO" id="GO:0043024">
    <property type="term" value="F:ribosomal small subunit binding"/>
    <property type="evidence" value="ECO:0007669"/>
    <property type="project" value="TreeGrafter"/>
</dbReference>
<comment type="similarity">
    <text evidence="2">Belongs to the RbfA family.</text>
</comment>
<dbReference type="Gene3D" id="3.30.300.20">
    <property type="match status" value="1"/>
</dbReference>
<dbReference type="PANTHER" id="PTHR33515:SF1">
    <property type="entry name" value="RIBOSOME-BINDING FACTOR A, CHLOROPLASTIC-RELATED"/>
    <property type="match status" value="1"/>
</dbReference>
<dbReference type="STRING" id="1004156.AYP45_06595"/>
<comment type="subcellular location">
    <subcellularLocation>
        <location evidence="2">Cytoplasm</location>
    </subcellularLocation>
</comment>
<dbReference type="PANTHER" id="PTHR33515">
    <property type="entry name" value="RIBOSOME-BINDING FACTOR A, CHLOROPLASTIC-RELATED"/>
    <property type="match status" value="1"/>
</dbReference>
<organism evidence="3 4">
    <name type="scientific">Candidatus Brocadia carolinensis</name>
    <dbReference type="NCBI Taxonomy" id="1004156"/>
    <lineage>
        <taxon>Bacteria</taxon>
        <taxon>Pseudomonadati</taxon>
        <taxon>Planctomycetota</taxon>
        <taxon>Candidatus Brocadiia</taxon>
        <taxon>Candidatus Brocadiales</taxon>
        <taxon>Candidatus Brocadiaceae</taxon>
        <taxon>Candidatus Brocadia</taxon>
    </lineage>
</organism>
<reference evidence="3 4" key="1">
    <citation type="journal article" date="2017" name="Water Res.">
        <title>Discovery and metagenomic analysis of an anammox bacterial enrichment related to Candidatus "Brocadia caroliniensis" in a full-scale glycerol-fed nitritation-denitritation separate centrate treatment process.</title>
        <authorList>
            <person name="Park H."/>
            <person name="Brotto A.C."/>
            <person name="van Loosdrecht M.C."/>
            <person name="Chandran K."/>
        </authorList>
    </citation>
    <scope>NUCLEOTIDE SEQUENCE [LARGE SCALE GENOMIC DNA]</scope>
    <source>
        <strain evidence="3">26THWARD</strain>
    </source>
</reference>
<keyword evidence="2" id="KW-0963">Cytoplasm</keyword>
<comment type="function">
    <text evidence="2">One of several proteins that assist in the late maturation steps of the functional core of the 30S ribosomal subunit. Associates with free 30S ribosomal subunits (but not with 30S subunits that are part of 70S ribosomes or polysomes). Required for efficient processing of 16S rRNA. May interact with the 5'-terminal helix region of 16S rRNA.</text>
</comment>
<dbReference type="SUPFAM" id="SSF89919">
    <property type="entry name" value="Ribosome-binding factor A, RbfA"/>
    <property type="match status" value="1"/>
</dbReference>